<keyword evidence="3" id="KW-1185">Reference proteome</keyword>
<organism evidence="2 3">
    <name type="scientific">Dentiscutata erythropus</name>
    <dbReference type="NCBI Taxonomy" id="1348616"/>
    <lineage>
        <taxon>Eukaryota</taxon>
        <taxon>Fungi</taxon>
        <taxon>Fungi incertae sedis</taxon>
        <taxon>Mucoromycota</taxon>
        <taxon>Glomeromycotina</taxon>
        <taxon>Glomeromycetes</taxon>
        <taxon>Diversisporales</taxon>
        <taxon>Gigasporaceae</taxon>
        <taxon>Dentiscutata</taxon>
    </lineage>
</organism>
<accession>A0A9N9J362</accession>
<comment type="caution">
    <text evidence="2">The sequence shown here is derived from an EMBL/GenBank/DDBJ whole genome shotgun (WGS) entry which is preliminary data.</text>
</comment>
<name>A0A9N9J362_9GLOM</name>
<evidence type="ECO:0000313" key="3">
    <source>
        <dbReference type="Proteomes" id="UP000789405"/>
    </source>
</evidence>
<evidence type="ECO:0000313" key="2">
    <source>
        <dbReference type="EMBL" id="CAG8757456.1"/>
    </source>
</evidence>
<feature type="non-terminal residue" evidence="2">
    <location>
        <position position="462"/>
    </location>
</feature>
<proteinExistence type="predicted"/>
<feature type="compositionally biased region" description="Polar residues" evidence="1">
    <location>
        <begin position="47"/>
        <end position="67"/>
    </location>
</feature>
<feature type="compositionally biased region" description="Basic and acidic residues" evidence="1">
    <location>
        <begin position="69"/>
        <end position="89"/>
    </location>
</feature>
<evidence type="ECO:0000256" key="1">
    <source>
        <dbReference type="SAM" id="MobiDB-lite"/>
    </source>
</evidence>
<dbReference type="EMBL" id="CAJVPY010016518">
    <property type="protein sequence ID" value="CAG8757456.1"/>
    <property type="molecule type" value="Genomic_DNA"/>
</dbReference>
<dbReference type="Proteomes" id="UP000789405">
    <property type="component" value="Unassembled WGS sequence"/>
</dbReference>
<reference evidence="2" key="1">
    <citation type="submission" date="2021-06" db="EMBL/GenBank/DDBJ databases">
        <authorList>
            <person name="Kallberg Y."/>
            <person name="Tangrot J."/>
            <person name="Rosling A."/>
        </authorList>
    </citation>
    <scope>NUCLEOTIDE SEQUENCE</scope>
    <source>
        <strain evidence="2">MA453B</strain>
    </source>
</reference>
<sequence>LTLKQKMNEVQSIKIIEAVANKESPEQSTRKKKKLQHNETTAEDIVQQDNTTMFDSSSPSSQKSNLEQPARDIDQTDAPNQERELEKQDPVNQPMTDDDLNIDESKIVEEEQIQTPSYKQALMNTGYENIHMKTWHEGISTAQIHNNTSKNRTPHATQIKIAYMDKFFFRTFTRNHAAKPAHQLEFNQLLYMVQDRYKTQHKILQINKNNRDQIFRMLKMKLSFDFIRKYDMLKASTHDNTCMLYYCLRFANVQYELKFEEVRRLMEGIESEIKEELPNLPERMPQEILNIIPFNLPITDRHLTKPTVQVLRKMFTFISLPESYFDEKREKLPQDPKDLILAVASFFPIKERANNKEKAKAFIQKILEEYSLPLAFVPEYLSVNPTKKPDLLVNYKKLKKVKIVVLMISIDQLDRNRTSPRRNTNLPNTVEELKANIEINKPELTNMIRKPRTDRSYNNISN</sequence>
<gene>
    <name evidence="2" type="ORF">DERYTH_LOCUS17480</name>
</gene>
<feature type="region of interest" description="Disordered" evidence="1">
    <location>
        <begin position="20"/>
        <end position="99"/>
    </location>
</feature>
<dbReference type="OrthoDB" id="2448732at2759"/>
<protein>
    <submittedName>
        <fullName evidence="2">19630_t:CDS:1</fullName>
    </submittedName>
</protein>
<dbReference type="AlphaFoldDB" id="A0A9N9J362"/>